<reference evidence="1 2" key="1">
    <citation type="submission" date="2018-08" db="EMBL/GenBank/DDBJ databases">
        <authorList>
            <person name="Ardery S.C."/>
            <person name="Daly K.B."/>
            <person name="Whitehead I.W."/>
            <person name="Huttelmaier S.A."/>
            <person name="Tobiason D.M."/>
            <person name="Delesalle V.A."/>
            <person name="Garlena R.A."/>
            <person name="Russell D.A."/>
            <person name="Pope W.H."/>
            <person name="Jacobs-Sera D."/>
            <person name="Hatfull G.F."/>
        </authorList>
    </citation>
    <scope>NUCLEOTIDE SEQUENCE [LARGE SCALE GENOMIC DNA]</scope>
</reference>
<proteinExistence type="predicted"/>
<keyword evidence="2" id="KW-1185">Reference proteome</keyword>
<dbReference type="GeneID" id="65116103"/>
<dbReference type="KEGG" id="vg:65116103"/>
<gene>
    <name evidence="1" type="primary">83</name>
    <name evidence="1" type="ORF">SEA_KIDNEYBEAN_83</name>
</gene>
<organism evidence="1 2">
    <name type="scientific">Gordonia phage KidneyBean</name>
    <dbReference type="NCBI Taxonomy" id="2301603"/>
    <lineage>
        <taxon>Viruses</taxon>
        <taxon>Duplodnaviria</taxon>
        <taxon>Heunggongvirae</taxon>
        <taxon>Uroviricota</taxon>
        <taxon>Caudoviricetes</taxon>
        <taxon>Zierdtviridae</taxon>
        <taxon>Emilbogenvirinae</taxon>
        <taxon>Foxborovirus</taxon>
        <taxon>Foxborovirus kidneybean</taxon>
    </lineage>
</organism>
<dbReference type="EMBL" id="MH727552">
    <property type="protein sequence ID" value="AYB69800.1"/>
    <property type="molecule type" value="Genomic_DNA"/>
</dbReference>
<evidence type="ECO:0000313" key="2">
    <source>
        <dbReference type="Proteomes" id="UP000282667"/>
    </source>
</evidence>
<dbReference type="RefSeq" id="YP_010098431.1">
    <property type="nucleotide sequence ID" value="NC_055767.1"/>
</dbReference>
<name>A0A385UFV3_9CAUD</name>
<accession>A0A385UFV3</accession>
<dbReference type="Proteomes" id="UP000282667">
    <property type="component" value="Segment"/>
</dbReference>
<protein>
    <submittedName>
        <fullName evidence="1">Uncharacterized protein</fullName>
    </submittedName>
</protein>
<sequence>MTLTHVVTVRDTVTLRRDLSATGYVGAVHPDGVTVRVSWEGGAGVSTLENIADLFYILPADHVGERHTVDLRPGVPTVCGAGVFTWTDEYGDEYAGSCTHPAGHDGDCAVSIDNVVEVTRHYSDGTEYVETFTRSAAGEYTTAAGEIVEATDAVSLRAAVESIDAHYGVDYVETDPRCVACGEPVDYCQGHGEIGDPVGRAILDAHDDGDHNNCHPLGCDDAPRSYWYRFNRPMEREHYVGDLDGLAYHVARLLTVRTVRLLDDGRMVDAGCGMTVGEYGEL</sequence>
<evidence type="ECO:0000313" key="1">
    <source>
        <dbReference type="EMBL" id="AYB69800.1"/>
    </source>
</evidence>